<keyword evidence="3 6" id="KW-0949">S-adenosyl-L-methionine</keyword>
<accession>A0ABT8B7U8</accession>
<keyword evidence="8" id="KW-1185">Reference proteome</keyword>
<comment type="similarity">
    <text evidence="5 6">Belongs to the autoinducer synthase family.</text>
</comment>
<evidence type="ECO:0000256" key="2">
    <source>
        <dbReference type="ARBA" id="ARBA00022679"/>
    </source>
</evidence>
<gene>
    <name evidence="7" type="ORF">QWZ03_16305</name>
</gene>
<evidence type="ECO:0000256" key="6">
    <source>
        <dbReference type="RuleBase" id="RU361135"/>
    </source>
</evidence>
<sequence>MLQMVSGTREQLRGGMEVSLAQYRHRVFIRELGWPLQTEEGLERDSFDRADTLYVVAHDDQGRVCGCGRLLPTSGPYLLGEVFPGLMGDIPLPRSAQIWELSRFAISTPEGMRLTGEQAWRNTCALMADIVRVASEQGAERLIAFSAVGNERLLRRMGVNVHRVSAPQLIDGKPVLAFWIEIDEQTLSALGITTARQVDAGRGLIT</sequence>
<keyword evidence="1 5" id="KW-0673">Quorum sensing</keyword>
<dbReference type="Gene3D" id="3.40.630.30">
    <property type="match status" value="1"/>
</dbReference>
<dbReference type="InterPro" id="IPR001690">
    <property type="entry name" value="Autoind_synthase"/>
</dbReference>
<evidence type="ECO:0000313" key="7">
    <source>
        <dbReference type="EMBL" id="MDN3578332.1"/>
    </source>
</evidence>
<evidence type="ECO:0000256" key="3">
    <source>
        <dbReference type="ARBA" id="ARBA00022691"/>
    </source>
</evidence>
<dbReference type="InterPro" id="IPR016181">
    <property type="entry name" value="Acyl_CoA_acyltransferase"/>
</dbReference>
<keyword evidence="4 5" id="KW-0071">Autoinducer synthesis</keyword>
<organism evidence="7 8">
    <name type="scientific">Chitinimonas viridis</name>
    <dbReference type="NCBI Taxonomy" id="664880"/>
    <lineage>
        <taxon>Bacteria</taxon>
        <taxon>Pseudomonadati</taxon>
        <taxon>Pseudomonadota</taxon>
        <taxon>Betaproteobacteria</taxon>
        <taxon>Neisseriales</taxon>
        <taxon>Chitinibacteraceae</taxon>
        <taxon>Chitinimonas</taxon>
    </lineage>
</organism>
<reference evidence="7" key="1">
    <citation type="journal article" date="2014" name="Int. J. Syst. Evol. Microbiol.">
        <title>Complete genome of a new Firmicutes species belonging to the dominant human colonic microbiota ('Ruminococcus bicirculans') reveals two chromosomes and a selective capacity to utilize plant glucans.</title>
        <authorList>
            <consortium name="NISC Comparative Sequencing Program"/>
            <person name="Wegmann U."/>
            <person name="Louis P."/>
            <person name="Goesmann A."/>
            <person name="Henrissat B."/>
            <person name="Duncan S.H."/>
            <person name="Flint H.J."/>
        </authorList>
    </citation>
    <scope>NUCLEOTIDE SEQUENCE</scope>
    <source>
        <strain evidence="7">CECT 7703</strain>
    </source>
</reference>
<name>A0ABT8B7U8_9NEIS</name>
<proteinExistence type="inferred from homology"/>
<dbReference type="PROSITE" id="PS51187">
    <property type="entry name" value="AUTOINDUCER_SYNTH_2"/>
    <property type="match status" value="1"/>
</dbReference>
<dbReference type="PRINTS" id="PR01549">
    <property type="entry name" value="AUTOINDCRSYN"/>
</dbReference>
<dbReference type="Pfam" id="PF00765">
    <property type="entry name" value="Autoind_synth"/>
    <property type="match status" value="1"/>
</dbReference>
<protein>
    <recommendedName>
        <fullName evidence="6">Acyl-homoserine-lactone synthase</fullName>
        <ecNumber evidence="6">2.3.1.184</ecNumber>
    </recommendedName>
    <alternativeName>
        <fullName evidence="6">Autoinducer synthesis protein</fullName>
    </alternativeName>
</protein>
<comment type="caution">
    <text evidence="7">The sequence shown here is derived from an EMBL/GenBank/DDBJ whole genome shotgun (WGS) entry which is preliminary data.</text>
</comment>
<dbReference type="PANTHER" id="PTHR39322">
    <property type="entry name" value="ACYL-HOMOSERINE-LACTONE SYNTHASE"/>
    <property type="match status" value="1"/>
</dbReference>
<dbReference type="RefSeq" id="WP_290333686.1">
    <property type="nucleotide sequence ID" value="NZ_JAUFPU010000018.1"/>
</dbReference>
<evidence type="ECO:0000313" key="8">
    <source>
        <dbReference type="Proteomes" id="UP001180081"/>
    </source>
</evidence>
<dbReference type="PANTHER" id="PTHR39322:SF1">
    <property type="entry name" value="ISOVALERYL-HOMOSERINE LACTONE SYNTHASE"/>
    <property type="match status" value="1"/>
</dbReference>
<dbReference type="EC" id="2.3.1.184" evidence="6"/>
<reference evidence="7" key="2">
    <citation type="submission" date="2023-06" db="EMBL/GenBank/DDBJ databases">
        <authorList>
            <person name="Lucena T."/>
            <person name="Sun Q."/>
        </authorList>
    </citation>
    <scope>NUCLEOTIDE SEQUENCE</scope>
    <source>
        <strain evidence="7">CECT 7703</strain>
    </source>
</reference>
<evidence type="ECO:0000256" key="4">
    <source>
        <dbReference type="ARBA" id="ARBA00022929"/>
    </source>
</evidence>
<dbReference type="SUPFAM" id="SSF55729">
    <property type="entry name" value="Acyl-CoA N-acyltransferases (Nat)"/>
    <property type="match status" value="1"/>
</dbReference>
<dbReference type="EMBL" id="JAUFPU010000018">
    <property type="protein sequence ID" value="MDN3578332.1"/>
    <property type="molecule type" value="Genomic_DNA"/>
</dbReference>
<comment type="catalytic activity">
    <reaction evidence="6">
        <text>a fatty acyl-[ACP] + S-adenosyl-L-methionine = an N-acyl-L-homoserine lactone + S-methyl-5'-thioadenosine + holo-[ACP] + H(+)</text>
        <dbReference type="Rhea" id="RHEA:10096"/>
        <dbReference type="Rhea" id="RHEA-COMP:9685"/>
        <dbReference type="Rhea" id="RHEA-COMP:14125"/>
        <dbReference type="ChEBI" id="CHEBI:15378"/>
        <dbReference type="ChEBI" id="CHEBI:17509"/>
        <dbReference type="ChEBI" id="CHEBI:55474"/>
        <dbReference type="ChEBI" id="CHEBI:59789"/>
        <dbReference type="ChEBI" id="CHEBI:64479"/>
        <dbReference type="ChEBI" id="CHEBI:138651"/>
        <dbReference type="EC" id="2.3.1.184"/>
    </reaction>
</comment>
<evidence type="ECO:0000256" key="1">
    <source>
        <dbReference type="ARBA" id="ARBA00022654"/>
    </source>
</evidence>
<dbReference type="Proteomes" id="UP001180081">
    <property type="component" value="Unassembled WGS sequence"/>
</dbReference>
<keyword evidence="2 6" id="KW-0808">Transferase</keyword>
<evidence type="ECO:0000256" key="5">
    <source>
        <dbReference type="PROSITE-ProRule" id="PRU00533"/>
    </source>
</evidence>